<keyword evidence="1" id="KW-0472">Membrane</keyword>
<proteinExistence type="predicted"/>
<feature type="transmembrane region" description="Helical" evidence="1">
    <location>
        <begin position="83"/>
        <end position="101"/>
    </location>
</feature>
<keyword evidence="1" id="KW-1133">Transmembrane helix</keyword>
<reference evidence="2" key="1">
    <citation type="submission" date="2021-06" db="EMBL/GenBank/DDBJ databases">
        <authorList>
            <person name="Kallberg Y."/>
            <person name="Tangrot J."/>
            <person name="Rosling A."/>
        </authorList>
    </citation>
    <scope>NUCLEOTIDE SEQUENCE</scope>
    <source>
        <strain evidence="2">FL130A</strain>
    </source>
</reference>
<dbReference type="Proteomes" id="UP000789508">
    <property type="component" value="Unassembled WGS sequence"/>
</dbReference>
<keyword evidence="1" id="KW-0812">Transmembrane</keyword>
<comment type="caution">
    <text evidence="2">The sequence shown here is derived from an EMBL/GenBank/DDBJ whole genome shotgun (WGS) entry which is preliminary data.</text>
</comment>
<feature type="transmembrane region" description="Helical" evidence="1">
    <location>
        <begin position="49"/>
        <end position="71"/>
    </location>
</feature>
<dbReference type="EMBL" id="CAJVPS010006436">
    <property type="protein sequence ID" value="CAG8625271.1"/>
    <property type="molecule type" value="Genomic_DNA"/>
</dbReference>
<accession>A0A9N9D7G7</accession>
<keyword evidence="3" id="KW-1185">Reference proteome</keyword>
<gene>
    <name evidence="2" type="ORF">ALEPTO_LOCUS9133</name>
</gene>
<name>A0A9N9D7G7_9GLOM</name>
<evidence type="ECO:0000313" key="3">
    <source>
        <dbReference type="Proteomes" id="UP000789508"/>
    </source>
</evidence>
<protein>
    <submittedName>
        <fullName evidence="2">13448_t:CDS:1</fullName>
    </submittedName>
</protein>
<sequence>MSFTEDIIKVKEDYFMAVEGHMSQETFKCRIKSLNEIIKRTNSPQLMQFFCLSITFNIIIFPIIFVAMFFFTAKDQQDPLMNIMLGALGNCLFLFMLRSLVGRRYLRLQKKNIRRQLMEFNRIDNSNYVNWKAIYETSEKTLILELISPEESTLIQCSERIHNDDIINDYSSRNSSITIIPPSPIPPPHDVVVNIPPPA</sequence>
<evidence type="ECO:0000313" key="2">
    <source>
        <dbReference type="EMBL" id="CAG8625271.1"/>
    </source>
</evidence>
<organism evidence="2 3">
    <name type="scientific">Ambispora leptoticha</name>
    <dbReference type="NCBI Taxonomy" id="144679"/>
    <lineage>
        <taxon>Eukaryota</taxon>
        <taxon>Fungi</taxon>
        <taxon>Fungi incertae sedis</taxon>
        <taxon>Mucoromycota</taxon>
        <taxon>Glomeromycotina</taxon>
        <taxon>Glomeromycetes</taxon>
        <taxon>Archaeosporales</taxon>
        <taxon>Ambisporaceae</taxon>
        <taxon>Ambispora</taxon>
    </lineage>
</organism>
<dbReference type="OrthoDB" id="10487958at2759"/>
<dbReference type="AlphaFoldDB" id="A0A9N9D7G7"/>
<evidence type="ECO:0000256" key="1">
    <source>
        <dbReference type="SAM" id="Phobius"/>
    </source>
</evidence>